<reference evidence="1" key="1">
    <citation type="submission" date="2021-06" db="EMBL/GenBank/DDBJ databases">
        <authorList>
            <person name="Kallberg Y."/>
            <person name="Tangrot J."/>
            <person name="Rosling A."/>
        </authorList>
    </citation>
    <scope>NUCLEOTIDE SEQUENCE</scope>
    <source>
        <strain evidence="1">AU212A</strain>
    </source>
</reference>
<proteinExistence type="predicted"/>
<sequence>METIENSHISAHQIKCLRNFLKSTDIQSHEILLDTLCRINNALKICYKHVSIASDKNALLYCSIIAKHQQTLLQFLTNDNKFVVYSVQKLIIQWIFFLSNNENLDQIDVMETQESLITGLHNIHSAFFVKNPNAPFGIETGAVLEIYHHVLKDFRHQLLKDDDELFEQRIVHHVGW</sequence>
<name>A0ACA9MDN2_9GLOM</name>
<dbReference type="EMBL" id="CAJVPM010011374">
    <property type="protein sequence ID" value="CAG8580578.1"/>
    <property type="molecule type" value="Genomic_DNA"/>
</dbReference>
<comment type="caution">
    <text evidence="1">The sequence shown here is derived from an EMBL/GenBank/DDBJ whole genome shotgun (WGS) entry which is preliminary data.</text>
</comment>
<keyword evidence="2" id="KW-1185">Reference proteome</keyword>
<feature type="non-terminal residue" evidence="1">
    <location>
        <position position="176"/>
    </location>
</feature>
<dbReference type="Proteomes" id="UP000789860">
    <property type="component" value="Unassembled WGS sequence"/>
</dbReference>
<protein>
    <submittedName>
        <fullName evidence="1">4801_t:CDS:1</fullName>
    </submittedName>
</protein>
<evidence type="ECO:0000313" key="1">
    <source>
        <dbReference type="EMBL" id="CAG8580578.1"/>
    </source>
</evidence>
<accession>A0ACA9MDN2</accession>
<organism evidence="1 2">
    <name type="scientific">Scutellospora calospora</name>
    <dbReference type="NCBI Taxonomy" id="85575"/>
    <lineage>
        <taxon>Eukaryota</taxon>
        <taxon>Fungi</taxon>
        <taxon>Fungi incertae sedis</taxon>
        <taxon>Mucoromycota</taxon>
        <taxon>Glomeromycotina</taxon>
        <taxon>Glomeromycetes</taxon>
        <taxon>Diversisporales</taxon>
        <taxon>Gigasporaceae</taxon>
        <taxon>Scutellospora</taxon>
    </lineage>
</organism>
<evidence type="ECO:0000313" key="2">
    <source>
        <dbReference type="Proteomes" id="UP000789860"/>
    </source>
</evidence>
<gene>
    <name evidence="1" type="ORF">SCALOS_LOCUS6189</name>
</gene>